<evidence type="ECO:0000313" key="3">
    <source>
        <dbReference type="EMBL" id="ORY66511.1"/>
    </source>
</evidence>
<organism evidence="3 4">
    <name type="scientific">Pseudomassariella vexata</name>
    <dbReference type="NCBI Taxonomy" id="1141098"/>
    <lineage>
        <taxon>Eukaryota</taxon>
        <taxon>Fungi</taxon>
        <taxon>Dikarya</taxon>
        <taxon>Ascomycota</taxon>
        <taxon>Pezizomycotina</taxon>
        <taxon>Sordariomycetes</taxon>
        <taxon>Xylariomycetidae</taxon>
        <taxon>Amphisphaeriales</taxon>
        <taxon>Pseudomassariaceae</taxon>
        <taxon>Pseudomassariella</taxon>
    </lineage>
</organism>
<name>A0A1Y2E4N1_9PEZI</name>
<comment type="caution">
    <text evidence="3">The sequence shown here is derived from an EMBL/GenBank/DDBJ whole genome shotgun (WGS) entry which is preliminary data.</text>
</comment>
<dbReference type="EMBL" id="MCFJ01000005">
    <property type="protein sequence ID" value="ORY66511.1"/>
    <property type="molecule type" value="Genomic_DNA"/>
</dbReference>
<dbReference type="GeneID" id="63776251"/>
<dbReference type="InParanoid" id="A0A1Y2E4N1"/>
<keyword evidence="2" id="KW-1133">Transmembrane helix</keyword>
<evidence type="ECO:0000313" key="4">
    <source>
        <dbReference type="Proteomes" id="UP000193689"/>
    </source>
</evidence>
<dbReference type="AlphaFoldDB" id="A0A1Y2E4N1"/>
<evidence type="ECO:0000256" key="1">
    <source>
        <dbReference type="SAM" id="MobiDB-lite"/>
    </source>
</evidence>
<feature type="transmembrane region" description="Helical" evidence="2">
    <location>
        <begin position="125"/>
        <end position="151"/>
    </location>
</feature>
<feature type="compositionally biased region" description="Low complexity" evidence="1">
    <location>
        <begin position="1"/>
        <end position="11"/>
    </location>
</feature>
<proteinExistence type="predicted"/>
<feature type="transmembrane region" description="Helical" evidence="2">
    <location>
        <begin position="83"/>
        <end position="104"/>
    </location>
</feature>
<dbReference type="Proteomes" id="UP000193689">
    <property type="component" value="Unassembled WGS sequence"/>
</dbReference>
<evidence type="ECO:0000256" key="2">
    <source>
        <dbReference type="SAM" id="Phobius"/>
    </source>
</evidence>
<keyword evidence="2" id="KW-0812">Transmembrane</keyword>
<protein>
    <submittedName>
        <fullName evidence="3">Uncharacterized protein</fullName>
    </submittedName>
</protein>
<dbReference type="RefSeq" id="XP_040717475.1">
    <property type="nucleotide sequence ID" value="XM_040860039.1"/>
</dbReference>
<reference evidence="3 4" key="1">
    <citation type="submission" date="2016-07" db="EMBL/GenBank/DDBJ databases">
        <title>Pervasive Adenine N6-methylation of Active Genes in Fungi.</title>
        <authorList>
            <consortium name="DOE Joint Genome Institute"/>
            <person name="Mondo S.J."/>
            <person name="Dannebaum R.O."/>
            <person name="Kuo R.C."/>
            <person name="Labutti K."/>
            <person name="Haridas S."/>
            <person name="Kuo A."/>
            <person name="Salamov A."/>
            <person name="Ahrendt S.R."/>
            <person name="Lipzen A."/>
            <person name="Sullivan W."/>
            <person name="Andreopoulos W.B."/>
            <person name="Clum A."/>
            <person name="Lindquist E."/>
            <person name="Daum C."/>
            <person name="Ramamoorthy G.K."/>
            <person name="Gryganskyi A."/>
            <person name="Culley D."/>
            <person name="Magnuson J.K."/>
            <person name="James T.Y."/>
            <person name="O'Malley M.A."/>
            <person name="Stajich J.E."/>
            <person name="Spatafora J.W."/>
            <person name="Visel A."/>
            <person name="Grigoriev I.V."/>
        </authorList>
    </citation>
    <scope>NUCLEOTIDE SEQUENCE [LARGE SCALE GENOMIC DNA]</scope>
    <source>
        <strain evidence="3 4">CBS 129021</strain>
    </source>
</reference>
<feature type="region of interest" description="Disordered" evidence="1">
    <location>
        <begin position="1"/>
        <end position="25"/>
    </location>
</feature>
<accession>A0A1Y2E4N1</accession>
<gene>
    <name evidence="3" type="ORF">BCR38DRAFT_430523</name>
</gene>
<keyword evidence="4" id="KW-1185">Reference proteome</keyword>
<sequence length="152" mass="16261">MTLGASARSSSPSPPTLPQVPTLATPRCYTPSTPRRLFFILGLFPFSPPDNPPGSVHHLRLHLKVDGRLAHPKSQSGLDFGPFFFPLLGATTTATSQILGSLFTRSLLTLFNALIASSSRLLHSVIILLNPCMCVLCVSALCVCVLLLAAYC</sequence>
<keyword evidence="2" id="KW-0472">Membrane</keyword>